<keyword evidence="2" id="KW-1185">Reference proteome</keyword>
<evidence type="ECO:0000313" key="1">
    <source>
        <dbReference type="EMBL" id="KAG9462071.1"/>
    </source>
</evidence>
<dbReference type="Proteomes" id="UP000770717">
    <property type="component" value="Unassembled WGS sequence"/>
</dbReference>
<name>A0A8J6EBZ5_ELECQ</name>
<dbReference type="AlphaFoldDB" id="A0A8J6EBZ5"/>
<proteinExistence type="predicted"/>
<dbReference type="EMBL" id="WNTK01013830">
    <property type="protein sequence ID" value="KAG9462071.1"/>
    <property type="molecule type" value="Genomic_DNA"/>
</dbReference>
<gene>
    <name evidence="1" type="ORF">GDO78_014963</name>
</gene>
<reference evidence="1" key="1">
    <citation type="thesis" date="2020" institute="ProQuest LLC" country="789 East Eisenhower Parkway, Ann Arbor, MI, USA">
        <title>Comparative Genomics and Chromosome Evolution.</title>
        <authorList>
            <person name="Mudd A.B."/>
        </authorList>
    </citation>
    <scope>NUCLEOTIDE SEQUENCE</scope>
    <source>
        <strain evidence="1">HN-11 Male</strain>
        <tissue evidence="1">Kidney and liver</tissue>
    </source>
</reference>
<sequence>MLCALWQIFRVGYVFHLVYSVSRLSSVSDLLYDILRHLRSMYITLSPLLSPLLHSTYCGVVFHTAPYYSLRMCAPMYFLCALLYLCCSLSG</sequence>
<protein>
    <submittedName>
        <fullName evidence="1">Uncharacterized protein</fullName>
    </submittedName>
</protein>
<accession>A0A8J6EBZ5</accession>
<organism evidence="1 2">
    <name type="scientific">Eleutherodactylus coqui</name>
    <name type="common">Puerto Rican coqui</name>
    <dbReference type="NCBI Taxonomy" id="57060"/>
    <lineage>
        <taxon>Eukaryota</taxon>
        <taxon>Metazoa</taxon>
        <taxon>Chordata</taxon>
        <taxon>Craniata</taxon>
        <taxon>Vertebrata</taxon>
        <taxon>Euteleostomi</taxon>
        <taxon>Amphibia</taxon>
        <taxon>Batrachia</taxon>
        <taxon>Anura</taxon>
        <taxon>Neobatrachia</taxon>
        <taxon>Hyloidea</taxon>
        <taxon>Eleutherodactylidae</taxon>
        <taxon>Eleutherodactylinae</taxon>
        <taxon>Eleutherodactylus</taxon>
        <taxon>Eleutherodactylus</taxon>
    </lineage>
</organism>
<comment type="caution">
    <text evidence="1">The sequence shown here is derived from an EMBL/GenBank/DDBJ whole genome shotgun (WGS) entry which is preliminary data.</text>
</comment>
<evidence type="ECO:0000313" key="2">
    <source>
        <dbReference type="Proteomes" id="UP000770717"/>
    </source>
</evidence>